<dbReference type="InterPro" id="IPR020846">
    <property type="entry name" value="MFS_dom"/>
</dbReference>
<evidence type="ECO:0000256" key="4">
    <source>
        <dbReference type="ARBA" id="ARBA00022989"/>
    </source>
</evidence>
<keyword evidence="3 6" id="KW-0812">Transmembrane</keyword>
<dbReference type="Proteomes" id="UP000199144">
    <property type="component" value="Unassembled WGS sequence"/>
</dbReference>
<keyword evidence="9" id="KW-1185">Reference proteome</keyword>
<evidence type="ECO:0000259" key="7">
    <source>
        <dbReference type="PROSITE" id="PS50850"/>
    </source>
</evidence>
<feature type="transmembrane region" description="Helical" evidence="6">
    <location>
        <begin position="70"/>
        <end position="94"/>
    </location>
</feature>
<dbReference type="Gene3D" id="1.20.1250.20">
    <property type="entry name" value="MFS general substrate transporter like domains"/>
    <property type="match status" value="1"/>
</dbReference>
<feature type="domain" description="Major facilitator superfamily (MFS) profile" evidence="7">
    <location>
        <begin position="34"/>
        <end position="411"/>
    </location>
</feature>
<sequence>MLPSGANLPAPWHSLDILDNDFAMISSLRFSVFAIFLLWTSGLAAAAQFAKIAVPFDILQATTYPQAGNAAGWLLTLISALGAVLGMVAGTLVGQIGSMRILVASLALGAACSVWQATLPSLPVMMLSRLIEGLSHLGIVVAAPTLIAELSPDRIRGAALSLWSTFFGVSFALTAWFGLPLVQSAGIEALFLVHSAIMAMLAIGLFLILRRVVPQAGIRPSLSLRRIVREHAQSYGSPYISAASLGWIFYTLTFVSLLTLLPPLLPYETRATITGAMPLASITVSLLCVPLLLTRIAAAHLVSLGFLLAVLVLALLPLGVPVGAVAIALFAMLGLVQGATFASVPQLNASLETRALANGTLAQMGNIGNLFGTPILLAVLIQGGAPLAFTCIAIIYALGAAVHAYLGLIRRRQGRTQGP</sequence>
<feature type="transmembrane region" description="Helical" evidence="6">
    <location>
        <begin position="160"/>
        <end position="179"/>
    </location>
</feature>
<dbReference type="PANTHER" id="PTHR43124">
    <property type="entry name" value="PURINE EFFLUX PUMP PBUE"/>
    <property type="match status" value="1"/>
</dbReference>
<dbReference type="GO" id="GO:0022857">
    <property type="term" value="F:transmembrane transporter activity"/>
    <property type="evidence" value="ECO:0007669"/>
    <property type="project" value="InterPro"/>
</dbReference>
<dbReference type="STRING" id="254406.SAMN04488042_10258"/>
<feature type="transmembrane region" description="Helical" evidence="6">
    <location>
        <begin position="273"/>
        <end position="293"/>
    </location>
</feature>
<feature type="transmembrane region" description="Helical" evidence="6">
    <location>
        <begin position="387"/>
        <end position="408"/>
    </location>
</feature>
<keyword evidence="4 6" id="KW-1133">Transmembrane helix</keyword>
<feature type="transmembrane region" description="Helical" evidence="6">
    <location>
        <begin position="356"/>
        <end position="381"/>
    </location>
</feature>
<organism evidence="8 9">
    <name type="scientific">Shimia aestuarii</name>
    <dbReference type="NCBI Taxonomy" id="254406"/>
    <lineage>
        <taxon>Bacteria</taxon>
        <taxon>Pseudomonadati</taxon>
        <taxon>Pseudomonadota</taxon>
        <taxon>Alphaproteobacteria</taxon>
        <taxon>Rhodobacterales</taxon>
        <taxon>Roseobacteraceae</taxon>
    </lineage>
</organism>
<evidence type="ECO:0000256" key="3">
    <source>
        <dbReference type="ARBA" id="ARBA00022692"/>
    </source>
</evidence>
<feature type="transmembrane region" description="Helical" evidence="6">
    <location>
        <begin position="324"/>
        <end position="344"/>
    </location>
</feature>
<dbReference type="InterPro" id="IPR036259">
    <property type="entry name" value="MFS_trans_sf"/>
</dbReference>
<evidence type="ECO:0000313" key="9">
    <source>
        <dbReference type="Proteomes" id="UP000199144"/>
    </source>
</evidence>
<evidence type="ECO:0000256" key="6">
    <source>
        <dbReference type="SAM" id="Phobius"/>
    </source>
</evidence>
<dbReference type="GO" id="GO:0005886">
    <property type="term" value="C:plasma membrane"/>
    <property type="evidence" value="ECO:0007669"/>
    <property type="project" value="UniProtKB-SubCell"/>
</dbReference>
<accession>A0A1I4LEE3</accession>
<feature type="transmembrane region" description="Helical" evidence="6">
    <location>
        <begin position="101"/>
        <end position="118"/>
    </location>
</feature>
<protein>
    <submittedName>
        <fullName evidence="8">Predicted arabinose efflux permease, MFS family</fullName>
    </submittedName>
</protein>
<keyword evidence="5 6" id="KW-0472">Membrane</keyword>
<evidence type="ECO:0000256" key="1">
    <source>
        <dbReference type="ARBA" id="ARBA00004651"/>
    </source>
</evidence>
<evidence type="ECO:0000313" key="8">
    <source>
        <dbReference type="EMBL" id="SFL89438.1"/>
    </source>
</evidence>
<dbReference type="EMBL" id="FOTQ01000002">
    <property type="protein sequence ID" value="SFL89438.1"/>
    <property type="molecule type" value="Genomic_DNA"/>
</dbReference>
<dbReference type="InterPro" id="IPR050189">
    <property type="entry name" value="MFS_Efflux_Transporters"/>
</dbReference>
<feature type="transmembrane region" description="Helical" evidence="6">
    <location>
        <begin position="300"/>
        <end position="318"/>
    </location>
</feature>
<feature type="transmembrane region" description="Helical" evidence="6">
    <location>
        <begin position="30"/>
        <end position="50"/>
    </location>
</feature>
<evidence type="ECO:0000256" key="5">
    <source>
        <dbReference type="ARBA" id="ARBA00023136"/>
    </source>
</evidence>
<dbReference type="SUPFAM" id="SSF103473">
    <property type="entry name" value="MFS general substrate transporter"/>
    <property type="match status" value="1"/>
</dbReference>
<feature type="transmembrane region" description="Helical" evidence="6">
    <location>
        <begin position="191"/>
        <end position="209"/>
    </location>
</feature>
<dbReference type="InterPro" id="IPR011701">
    <property type="entry name" value="MFS"/>
</dbReference>
<reference evidence="8 9" key="1">
    <citation type="submission" date="2016-10" db="EMBL/GenBank/DDBJ databases">
        <authorList>
            <person name="de Groot N.N."/>
        </authorList>
    </citation>
    <scope>NUCLEOTIDE SEQUENCE [LARGE SCALE GENOMIC DNA]</scope>
    <source>
        <strain evidence="8 9">DSM 15283</strain>
    </source>
</reference>
<keyword evidence="2" id="KW-1003">Cell membrane</keyword>
<dbReference type="AlphaFoldDB" id="A0A1I4LEE3"/>
<feature type="transmembrane region" description="Helical" evidence="6">
    <location>
        <begin position="239"/>
        <end position="261"/>
    </location>
</feature>
<feature type="transmembrane region" description="Helical" evidence="6">
    <location>
        <begin position="130"/>
        <end position="148"/>
    </location>
</feature>
<name>A0A1I4LEE3_9RHOB</name>
<proteinExistence type="predicted"/>
<dbReference type="PROSITE" id="PS50850">
    <property type="entry name" value="MFS"/>
    <property type="match status" value="1"/>
</dbReference>
<comment type="subcellular location">
    <subcellularLocation>
        <location evidence="1">Cell membrane</location>
        <topology evidence="1">Multi-pass membrane protein</topology>
    </subcellularLocation>
</comment>
<dbReference type="PANTHER" id="PTHR43124:SF3">
    <property type="entry name" value="CHLORAMPHENICOL EFFLUX PUMP RV0191"/>
    <property type="match status" value="1"/>
</dbReference>
<dbReference type="Pfam" id="PF07690">
    <property type="entry name" value="MFS_1"/>
    <property type="match status" value="1"/>
</dbReference>
<gene>
    <name evidence="8" type="ORF">SAMN04488042_10258</name>
</gene>
<evidence type="ECO:0000256" key="2">
    <source>
        <dbReference type="ARBA" id="ARBA00022475"/>
    </source>
</evidence>